<sequence length="148" mass="16085">MSMLGAKSANEILGMEFDWLASDADGYVALFSTAGGGYAPDEFLRDTDAHDAAIDVVLASPASTVARFAPELAPGLKNTWRLVAERGLFAFDSDPHGGPYRMVAAPVDPIRIADLPRRVNDIVERLKLRQVRFADQSVVPTELLQERG</sequence>
<organism evidence="1 2">
    <name type="scientific">Sorangium cellulosum</name>
    <name type="common">Polyangium cellulosum</name>
    <dbReference type="NCBI Taxonomy" id="56"/>
    <lineage>
        <taxon>Bacteria</taxon>
        <taxon>Pseudomonadati</taxon>
        <taxon>Myxococcota</taxon>
        <taxon>Polyangia</taxon>
        <taxon>Polyangiales</taxon>
        <taxon>Polyangiaceae</taxon>
        <taxon>Sorangium</taxon>
    </lineage>
</organism>
<comment type="caution">
    <text evidence="1">The sequence shown here is derived from an EMBL/GenBank/DDBJ whole genome shotgun (WGS) entry which is preliminary data.</text>
</comment>
<protein>
    <submittedName>
        <fullName evidence="1">Uncharacterized protein</fullName>
    </submittedName>
</protein>
<name>A0A150S4I6_SORCE</name>
<evidence type="ECO:0000313" key="1">
    <source>
        <dbReference type="EMBL" id="KYF87379.1"/>
    </source>
</evidence>
<evidence type="ECO:0000313" key="2">
    <source>
        <dbReference type="Proteomes" id="UP000075635"/>
    </source>
</evidence>
<proteinExistence type="predicted"/>
<dbReference type="AlphaFoldDB" id="A0A150S4I6"/>
<accession>A0A150S4I6</accession>
<dbReference type="Proteomes" id="UP000075635">
    <property type="component" value="Unassembled WGS sequence"/>
</dbReference>
<gene>
    <name evidence="1" type="ORF">BE17_18680</name>
</gene>
<dbReference type="EMBL" id="JEMB01001446">
    <property type="protein sequence ID" value="KYF87379.1"/>
    <property type="molecule type" value="Genomic_DNA"/>
</dbReference>
<reference evidence="1 2" key="1">
    <citation type="submission" date="2014-02" db="EMBL/GenBank/DDBJ databases">
        <title>The small core and large imbalanced accessory genome model reveals a collaborative survival strategy of Sorangium cellulosum strains in nature.</title>
        <authorList>
            <person name="Han K."/>
            <person name="Peng R."/>
            <person name="Blom J."/>
            <person name="Li Y.-Z."/>
        </authorList>
    </citation>
    <scope>NUCLEOTIDE SEQUENCE [LARGE SCALE GENOMIC DNA]</scope>
    <source>
        <strain evidence="1 2">So0011-07</strain>
    </source>
</reference>